<evidence type="ECO:0000313" key="3">
    <source>
        <dbReference type="EMBL" id="KAH9415603.1"/>
    </source>
</evidence>
<evidence type="ECO:0000256" key="1">
    <source>
        <dbReference type="SAM" id="MobiDB-lite"/>
    </source>
</evidence>
<comment type="caution">
    <text evidence="3">The sequence shown here is derived from an EMBL/GenBank/DDBJ whole genome shotgun (WGS) entry which is preliminary data.</text>
</comment>
<dbReference type="EMBL" id="NJHN03000095">
    <property type="protein sequence ID" value="KAH9415603.1"/>
    <property type="molecule type" value="Genomic_DNA"/>
</dbReference>
<sequence length="394" mass="44930">MKGEMPCRLTHVKGHARSGGLRSGDRLHIVNGQNVDTFTHDQVVELITSIPDGRLLLHVSAASTDDSLSSSSSSSSSSSTLSSPMICRDNQKQNQRQFNSSSAKIATSASKSMMIDVDGKSSISLLTTSTLPNQQQSSKMQKYRSHRNTRHHHHRNNHRTIPRNHHNYHTKKHRSIKNNQCKRQQQQEPQSSTTTILSPSETYQDESQISSSRYHYRNKPRFKDYKRNYHHQNRYHKNGDQSCNSDGDIYTNVAEHFEGLWKRASSQTGTLHQTQSQKPSFHSFKSIDSLLDRFPNHDNHKDCHESMLHQHFRNHKKLENKQILLNIQHQQQQQKQQSNELSKTKTNSTSGFSSISPSSSTSISPGSSPTSTTERLINETKIQPNIVNIEQHLL</sequence>
<feature type="region of interest" description="Disordered" evidence="1">
    <location>
        <begin position="1"/>
        <end position="25"/>
    </location>
</feature>
<feature type="compositionally biased region" description="Low complexity" evidence="1">
    <location>
        <begin position="328"/>
        <end position="337"/>
    </location>
</feature>
<dbReference type="InterPro" id="IPR001478">
    <property type="entry name" value="PDZ"/>
</dbReference>
<gene>
    <name evidence="3" type="ORF">DERP_000090</name>
</gene>
<dbReference type="InterPro" id="IPR036034">
    <property type="entry name" value="PDZ_sf"/>
</dbReference>
<evidence type="ECO:0000259" key="2">
    <source>
        <dbReference type="PROSITE" id="PS50106"/>
    </source>
</evidence>
<proteinExistence type="predicted"/>
<name>A0ABQ8IZ85_DERPT</name>
<dbReference type="Pfam" id="PF00595">
    <property type="entry name" value="PDZ"/>
    <property type="match status" value="1"/>
</dbReference>
<dbReference type="Gene3D" id="2.30.42.10">
    <property type="match status" value="1"/>
</dbReference>
<dbReference type="SUPFAM" id="SSF50156">
    <property type="entry name" value="PDZ domain-like"/>
    <property type="match status" value="1"/>
</dbReference>
<reference evidence="3 4" key="2">
    <citation type="journal article" date="2022" name="Mol. Biol. Evol.">
        <title>Comparative Genomics Reveals Insights into the Divergent Evolution of Astigmatic Mites and Household Pest Adaptations.</title>
        <authorList>
            <person name="Xiong Q."/>
            <person name="Wan A.T."/>
            <person name="Liu X."/>
            <person name="Fung C.S."/>
            <person name="Xiao X."/>
            <person name="Malainual N."/>
            <person name="Hou J."/>
            <person name="Wang L."/>
            <person name="Wang M."/>
            <person name="Yang K.Y."/>
            <person name="Cui Y."/>
            <person name="Leung E.L."/>
            <person name="Nong W."/>
            <person name="Shin S.K."/>
            <person name="Au S.W."/>
            <person name="Jeong K.Y."/>
            <person name="Chew F.T."/>
            <person name="Hui J.H."/>
            <person name="Leung T.F."/>
            <person name="Tungtrongchitr A."/>
            <person name="Zhong N."/>
            <person name="Liu Z."/>
            <person name="Tsui S.K."/>
        </authorList>
    </citation>
    <scope>NUCLEOTIDE SEQUENCE [LARGE SCALE GENOMIC DNA]</scope>
    <source>
        <strain evidence="3">Derp</strain>
    </source>
</reference>
<feature type="region of interest" description="Disordered" evidence="1">
    <location>
        <begin position="128"/>
        <end position="210"/>
    </location>
</feature>
<feature type="compositionally biased region" description="Low complexity" evidence="1">
    <location>
        <begin position="181"/>
        <end position="190"/>
    </location>
</feature>
<dbReference type="Proteomes" id="UP000887458">
    <property type="component" value="Unassembled WGS sequence"/>
</dbReference>
<protein>
    <recommendedName>
        <fullName evidence="2">PDZ domain-containing protein</fullName>
    </recommendedName>
</protein>
<feature type="region of interest" description="Disordered" evidence="1">
    <location>
        <begin position="328"/>
        <end position="379"/>
    </location>
</feature>
<feature type="compositionally biased region" description="Basic residues" evidence="1">
    <location>
        <begin position="141"/>
        <end position="176"/>
    </location>
</feature>
<keyword evidence="4" id="KW-1185">Reference proteome</keyword>
<dbReference type="PROSITE" id="PS50106">
    <property type="entry name" value="PDZ"/>
    <property type="match status" value="1"/>
</dbReference>
<accession>A0ABQ8IZ85</accession>
<feature type="compositionally biased region" description="Low complexity" evidence="1">
    <location>
        <begin position="63"/>
        <end position="83"/>
    </location>
</feature>
<feature type="domain" description="PDZ" evidence="2">
    <location>
        <begin position="16"/>
        <end position="47"/>
    </location>
</feature>
<reference evidence="3 4" key="1">
    <citation type="journal article" date="2018" name="J. Allergy Clin. Immunol.">
        <title>High-quality assembly of Dermatophagoides pteronyssinus genome and transcriptome reveals a wide range of novel allergens.</title>
        <authorList>
            <person name="Liu X.Y."/>
            <person name="Yang K.Y."/>
            <person name="Wang M.Q."/>
            <person name="Kwok J.S."/>
            <person name="Zeng X."/>
            <person name="Yang Z."/>
            <person name="Xiao X.J."/>
            <person name="Lau C.P."/>
            <person name="Li Y."/>
            <person name="Huang Z.M."/>
            <person name="Ba J.G."/>
            <person name="Yim A.K."/>
            <person name="Ouyang C.Y."/>
            <person name="Ngai S.M."/>
            <person name="Chan T.F."/>
            <person name="Leung E.L."/>
            <person name="Liu L."/>
            <person name="Liu Z.G."/>
            <person name="Tsui S.K."/>
        </authorList>
    </citation>
    <scope>NUCLEOTIDE SEQUENCE [LARGE SCALE GENOMIC DNA]</scope>
    <source>
        <strain evidence="3">Derp</strain>
    </source>
</reference>
<feature type="compositionally biased region" description="Polar residues" evidence="1">
    <location>
        <begin position="191"/>
        <end position="210"/>
    </location>
</feature>
<organism evidence="3 4">
    <name type="scientific">Dermatophagoides pteronyssinus</name>
    <name type="common">European house dust mite</name>
    <dbReference type="NCBI Taxonomy" id="6956"/>
    <lineage>
        <taxon>Eukaryota</taxon>
        <taxon>Metazoa</taxon>
        <taxon>Ecdysozoa</taxon>
        <taxon>Arthropoda</taxon>
        <taxon>Chelicerata</taxon>
        <taxon>Arachnida</taxon>
        <taxon>Acari</taxon>
        <taxon>Acariformes</taxon>
        <taxon>Sarcoptiformes</taxon>
        <taxon>Astigmata</taxon>
        <taxon>Psoroptidia</taxon>
        <taxon>Analgoidea</taxon>
        <taxon>Pyroglyphidae</taxon>
        <taxon>Dermatophagoidinae</taxon>
        <taxon>Dermatophagoides</taxon>
    </lineage>
</organism>
<feature type="compositionally biased region" description="Low complexity" evidence="1">
    <location>
        <begin position="348"/>
        <end position="373"/>
    </location>
</feature>
<evidence type="ECO:0000313" key="4">
    <source>
        <dbReference type="Proteomes" id="UP000887458"/>
    </source>
</evidence>
<feature type="region of interest" description="Disordered" evidence="1">
    <location>
        <begin position="63"/>
        <end position="85"/>
    </location>
</feature>
<feature type="compositionally biased region" description="Polar residues" evidence="1">
    <location>
        <begin position="338"/>
        <end position="347"/>
    </location>
</feature>